<evidence type="ECO:0000259" key="2">
    <source>
        <dbReference type="Pfam" id="PF14358"/>
    </source>
</evidence>
<feature type="transmembrane region" description="Helical" evidence="1">
    <location>
        <begin position="63"/>
        <end position="80"/>
    </location>
</feature>
<keyword evidence="1" id="KW-0812">Transmembrane</keyword>
<dbReference type="InterPro" id="IPR025517">
    <property type="entry name" value="DUF4405"/>
</dbReference>
<sequence length="132" mass="15160">MWLRILITLILCPIRLDWANKMFRQFISLTLLVSLVALSSSGIMMILLGSFEFQLQMHPVHKIFGILLTLSGAFHVYYNFGAIKKYLSKKKSMLFALIMTFIMIALYAIGMAKPIDLDKVHQIEEIMKTMEG</sequence>
<evidence type="ECO:0000256" key="1">
    <source>
        <dbReference type="SAM" id="Phobius"/>
    </source>
</evidence>
<proteinExistence type="predicted"/>
<accession>A0A6S6SJV6</accession>
<dbReference type="EMBL" id="CACVAX010000006">
    <property type="protein sequence ID" value="CAA6803098.1"/>
    <property type="molecule type" value="Genomic_DNA"/>
</dbReference>
<dbReference type="AlphaFoldDB" id="A0A6S6SJV6"/>
<protein>
    <submittedName>
        <fullName evidence="3">Membrane protein</fullName>
    </submittedName>
</protein>
<keyword evidence="1" id="KW-1133">Transmembrane helix</keyword>
<organism evidence="3">
    <name type="scientific">uncultured Sulfurovum sp</name>
    <dbReference type="NCBI Taxonomy" id="269237"/>
    <lineage>
        <taxon>Bacteria</taxon>
        <taxon>Pseudomonadati</taxon>
        <taxon>Campylobacterota</taxon>
        <taxon>Epsilonproteobacteria</taxon>
        <taxon>Campylobacterales</taxon>
        <taxon>Sulfurovaceae</taxon>
        <taxon>Sulfurovum</taxon>
        <taxon>environmental samples</taxon>
    </lineage>
</organism>
<dbReference type="Pfam" id="PF14358">
    <property type="entry name" value="DUF4405"/>
    <property type="match status" value="1"/>
</dbReference>
<feature type="transmembrane region" description="Helical" evidence="1">
    <location>
        <begin position="26"/>
        <end position="51"/>
    </location>
</feature>
<gene>
    <name evidence="3" type="ORF">HELGO_WM2208</name>
</gene>
<reference evidence="3" key="1">
    <citation type="submission" date="2020-01" db="EMBL/GenBank/DDBJ databases">
        <authorList>
            <person name="Meier V. D."/>
            <person name="Meier V D."/>
        </authorList>
    </citation>
    <scope>NUCLEOTIDE SEQUENCE</scope>
    <source>
        <strain evidence="3">HLG_WM_MAG_04</strain>
    </source>
</reference>
<feature type="transmembrane region" description="Helical" evidence="1">
    <location>
        <begin position="92"/>
        <end position="109"/>
    </location>
</feature>
<keyword evidence="1" id="KW-0472">Membrane</keyword>
<evidence type="ECO:0000313" key="3">
    <source>
        <dbReference type="EMBL" id="CAA6803098.1"/>
    </source>
</evidence>
<feature type="domain" description="Flavinylation-associated cytochrome" evidence="2">
    <location>
        <begin position="26"/>
        <end position="80"/>
    </location>
</feature>
<name>A0A6S6SJV6_9BACT</name>